<organism evidence="1">
    <name type="scientific">Spironucleus salmonicida</name>
    <dbReference type="NCBI Taxonomy" id="348837"/>
    <lineage>
        <taxon>Eukaryota</taxon>
        <taxon>Metamonada</taxon>
        <taxon>Diplomonadida</taxon>
        <taxon>Hexamitidae</taxon>
        <taxon>Hexamitinae</taxon>
        <taxon>Spironucleus</taxon>
    </lineage>
</organism>
<reference evidence="1 2" key="1">
    <citation type="journal article" date="2014" name="PLoS Genet.">
        <title>The Genome of Spironucleus salmonicida Highlights a Fish Pathogen Adapted to Fluctuating Environments.</title>
        <authorList>
            <person name="Xu F."/>
            <person name="Jerlstrom-Hultqvist J."/>
            <person name="Einarsson E."/>
            <person name="Astvaldsson A."/>
            <person name="Svard S.G."/>
            <person name="Andersson J.O."/>
        </authorList>
    </citation>
    <scope>NUCLEOTIDE SEQUENCE</scope>
    <source>
        <strain evidence="2">ATCC 50377</strain>
    </source>
</reference>
<gene>
    <name evidence="1" type="ORF">SS50377_13388</name>
    <name evidence="2" type="ORF">SS50377_27638</name>
</gene>
<dbReference type="AlphaFoldDB" id="V6M0C4"/>
<evidence type="ECO:0000313" key="1">
    <source>
        <dbReference type="EMBL" id="EST46584.1"/>
    </source>
</evidence>
<dbReference type="VEuPathDB" id="GiardiaDB:SS50377_27638"/>
<evidence type="ECO:0000313" key="2">
    <source>
        <dbReference type="EMBL" id="KAH0571337.1"/>
    </source>
</evidence>
<protein>
    <submittedName>
        <fullName evidence="1">Uncharacterized protein</fullName>
    </submittedName>
</protein>
<evidence type="ECO:0000313" key="3">
    <source>
        <dbReference type="Proteomes" id="UP000018208"/>
    </source>
</evidence>
<dbReference type="EMBL" id="AUWU02000007">
    <property type="protein sequence ID" value="KAH0571337.1"/>
    <property type="molecule type" value="Genomic_DNA"/>
</dbReference>
<sequence>MEKLAKLSLLKQKLEVQQRESFKGKRVERNDIQNKLLDQKMKKQLAEERSKSQQNKVDLSHAFGVLSLRDIQNSSCIQQGIYLSQNSQVFSNDSPSQLLFESQEDRTITPLQRLLSQQSVSEISVVSKVEKVIM</sequence>
<name>V6M0C4_9EUKA</name>
<accession>V6M0C4</accession>
<proteinExistence type="predicted"/>
<dbReference type="EMBL" id="KI546073">
    <property type="protein sequence ID" value="EST46584.1"/>
    <property type="molecule type" value="Genomic_DNA"/>
</dbReference>
<dbReference type="Proteomes" id="UP000018208">
    <property type="component" value="Unassembled WGS sequence"/>
</dbReference>
<reference evidence="2" key="2">
    <citation type="submission" date="2020-12" db="EMBL/GenBank/DDBJ databases">
        <title>New Spironucleus salmonicida genome in near-complete chromosomes.</title>
        <authorList>
            <person name="Xu F."/>
            <person name="Kurt Z."/>
            <person name="Jimenez-Gonzalez A."/>
            <person name="Astvaldsson A."/>
            <person name="Andersson J.O."/>
            <person name="Svard S.G."/>
        </authorList>
    </citation>
    <scope>NUCLEOTIDE SEQUENCE</scope>
    <source>
        <strain evidence="2">ATCC 50377</strain>
    </source>
</reference>
<keyword evidence="3" id="KW-1185">Reference proteome</keyword>